<dbReference type="AlphaFoldDB" id="A0A432VUY2"/>
<keyword evidence="1" id="KW-0472">Membrane</keyword>
<evidence type="ECO:0000313" key="2">
    <source>
        <dbReference type="EMBL" id="RUO20347.1"/>
    </source>
</evidence>
<dbReference type="OrthoDB" id="5625885at2"/>
<accession>A0A432VUY2</accession>
<sequence>MPNKHEEKNNQPGLWAIVWSVLAALFGVQTEANRRRDFSQGNPLAYIIVFIILLVAFVAAVAGIVRLVLAYAT</sequence>
<keyword evidence="3" id="KW-1185">Reference proteome</keyword>
<gene>
    <name evidence="2" type="ORF">CWE06_06605</name>
</gene>
<comment type="caution">
    <text evidence="2">The sequence shown here is derived from an EMBL/GenBank/DDBJ whole genome shotgun (WGS) entry which is preliminary data.</text>
</comment>
<evidence type="ECO:0008006" key="4">
    <source>
        <dbReference type="Google" id="ProtNLM"/>
    </source>
</evidence>
<proteinExistence type="predicted"/>
<dbReference type="EMBL" id="PIPI01000003">
    <property type="protein sequence ID" value="RUO20347.1"/>
    <property type="molecule type" value="Genomic_DNA"/>
</dbReference>
<dbReference type="InterPro" id="IPR021344">
    <property type="entry name" value="DUF2970"/>
</dbReference>
<feature type="transmembrane region" description="Helical" evidence="1">
    <location>
        <begin position="12"/>
        <end position="32"/>
    </location>
</feature>
<organism evidence="2 3">
    <name type="scientific">Aliidiomarina haloalkalitolerans</name>
    <dbReference type="NCBI Taxonomy" id="859059"/>
    <lineage>
        <taxon>Bacteria</taxon>
        <taxon>Pseudomonadati</taxon>
        <taxon>Pseudomonadota</taxon>
        <taxon>Gammaproteobacteria</taxon>
        <taxon>Alteromonadales</taxon>
        <taxon>Idiomarinaceae</taxon>
        <taxon>Aliidiomarina</taxon>
    </lineage>
</organism>
<evidence type="ECO:0000313" key="3">
    <source>
        <dbReference type="Proteomes" id="UP000288212"/>
    </source>
</evidence>
<protein>
    <recommendedName>
        <fullName evidence="4">DUF2970 domain-containing protein</fullName>
    </recommendedName>
</protein>
<dbReference type="Proteomes" id="UP000288212">
    <property type="component" value="Unassembled WGS sequence"/>
</dbReference>
<feature type="transmembrane region" description="Helical" evidence="1">
    <location>
        <begin position="44"/>
        <end position="69"/>
    </location>
</feature>
<keyword evidence="1" id="KW-1133">Transmembrane helix</keyword>
<reference evidence="2 3" key="1">
    <citation type="journal article" date="2011" name="Front. Microbiol.">
        <title>Genomic signatures of strain selection and enhancement in Bacillus atrophaeus var. globigii, a historical biowarfare simulant.</title>
        <authorList>
            <person name="Gibbons H.S."/>
            <person name="Broomall S.M."/>
            <person name="McNew L.A."/>
            <person name="Daligault H."/>
            <person name="Chapman C."/>
            <person name="Bruce D."/>
            <person name="Karavis M."/>
            <person name="Krepps M."/>
            <person name="McGregor P.A."/>
            <person name="Hong C."/>
            <person name="Park K.H."/>
            <person name="Akmal A."/>
            <person name="Feldman A."/>
            <person name="Lin J.S."/>
            <person name="Chang W.E."/>
            <person name="Higgs B.W."/>
            <person name="Demirev P."/>
            <person name="Lindquist J."/>
            <person name="Liem A."/>
            <person name="Fochler E."/>
            <person name="Read T.D."/>
            <person name="Tapia R."/>
            <person name="Johnson S."/>
            <person name="Bishop-Lilly K.A."/>
            <person name="Detter C."/>
            <person name="Han C."/>
            <person name="Sozhamannan S."/>
            <person name="Rosenzweig C.N."/>
            <person name="Skowronski E.W."/>
        </authorList>
    </citation>
    <scope>NUCLEOTIDE SEQUENCE [LARGE SCALE GENOMIC DNA]</scope>
    <source>
        <strain evidence="2 3">AK5</strain>
    </source>
</reference>
<dbReference type="Pfam" id="PF11174">
    <property type="entry name" value="DUF2970"/>
    <property type="match status" value="1"/>
</dbReference>
<keyword evidence="1" id="KW-0812">Transmembrane</keyword>
<name>A0A432VUY2_9GAMM</name>
<evidence type="ECO:0000256" key="1">
    <source>
        <dbReference type="SAM" id="Phobius"/>
    </source>
</evidence>